<dbReference type="AlphaFoldDB" id="A0A1H6ILF7"/>
<dbReference type="Pfam" id="PF13565">
    <property type="entry name" value="HTH_32"/>
    <property type="match status" value="1"/>
</dbReference>
<dbReference type="Gene3D" id="3.30.420.10">
    <property type="entry name" value="Ribonuclease H-like superfamily/Ribonuclease H"/>
    <property type="match status" value="1"/>
</dbReference>
<keyword evidence="4" id="KW-1185">Reference proteome</keyword>
<dbReference type="PANTHER" id="PTHR35004:SF6">
    <property type="entry name" value="TRANSPOSASE"/>
    <property type="match status" value="1"/>
</dbReference>
<organism evidence="2 4">
    <name type="scientific">Magnetospirillum fulvum</name>
    <name type="common">Rhodospirillum fulvum</name>
    <dbReference type="NCBI Taxonomy" id="1082"/>
    <lineage>
        <taxon>Bacteria</taxon>
        <taxon>Pseudomonadati</taxon>
        <taxon>Pseudomonadota</taxon>
        <taxon>Alphaproteobacteria</taxon>
        <taxon>Rhodospirillales</taxon>
        <taxon>Rhodospirillaceae</taxon>
        <taxon>Magnetospirillum</taxon>
    </lineage>
</organism>
<sequence length="376" mass="42660">MPFHEVSVMSQREEFARLASQAGANVADLCRRYGISRKTGYKWLGRFTEHEEHWSADQSRRPQHSPGQTPVEVEASVLAVRAEHPVWGGRKIRRVLERAGKVTPAASTITAILARHGLIDPRASQAATAFTRFEHDAPNRLWQMDFKGHFAIDSGRCHPLTVLDDHSRFSLCLAACPNETGNTVKDRLTITFRRYGLPEAMVMDNGSPWGDGPGSPWTPLTVWLMQLGIRVAHGRPYHPQTQGKDERFHRTLKAEVLACRRFRDLVECQQRFDNWRSIYNNDRPHEALDMAVPMDRYRASRRAFPEILSSPDYAPGETLRKVQDGGFISFKGRQIRLCKAFKGHSLALRPTSCDGIWEACFGAHRVAQIDLRDPVD</sequence>
<dbReference type="OrthoDB" id="7362268at2"/>
<dbReference type="PROSITE" id="PS50994">
    <property type="entry name" value="INTEGRASE"/>
    <property type="match status" value="1"/>
</dbReference>
<dbReference type="InterPro" id="IPR009057">
    <property type="entry name" value="Homeodomain-like_sf"/>
</dbReference>
<evidence type="ECO:0000313" key="4">
    <source>
        <dbReference type="Proteomes" id="UP000182983"/>
    </source>
</evidence>
<evidence type="ECO:0000313" key="2">
    <source>
        <dbReference type="EMBL" id="SEH47132.1"/>
    </source>
</evidence>
<dbReference type="NCBIfam" id="NF033577">
    <property type="entry name" value="transpos_IS481"/>
    <property type="match status" value="1"/>
</dbReference>
<protein>
    <submittedName>
        <fullName evidence="2">Leucine-zipper of insertion element IS481</fullName>
    </submittedName>
</protein>
<dbReference type="PANTHER" id="PTHR35004">
    <property type="entry name" value="TRANSPOSASE RV3428C-RELATED"/>
    <property type="match status" value="1"/>
</dbReference>
<dbReference type="Pfam" id="PF13683">
    <property type="entry name" value="rve_3"/>
    <property type="match status" value="1"/>
</dbReference>
<name>A0A1H6ILF7_MAGFU</name>
<dbReference type="InterPro" id="IPR036397">
    <property type="entry name" value="RNaseH_sf"/>
</dbReference>
<evidence type="ECO:0000259" key="1">
    <source>
        <dbReference type="PROSITE" id="PS50994"/>
    </source>
</evidence>
<gene>
    <name evidence="2" type="ORF">SAMN04244559_02522</name>
    <name evidence="3" type="ORF">SAMN04244559_02932</name>
</gene>
<accession>A0A1H6ILF7</accession>
<dbReference type="GO" id="GO:0015074">
    <property type="term" value="P:DNA integration"/>
    <property type="evidence" value="ECO:0007669"/>
    <property type="project" value="InterPro"/>
</dbReference>
<dbReference type="EMBL" id="FNWO01000014">
    <property type="protein sequence ID" value="SEH55884.1"/>
    <property type="molecule type" value="Genomic_DNA"/>
</dbReference>
<proteinExistence type="predicted"/>
<dbReference type="InterPro" id="IPR047656">
    <property type="entry name" value="IS481-like_transpos"/>
</dbReference>
<dbReference type="SUPFAM" id="SSF46689">
    <property type="entry name" value="Homeodomain-like"/>
    <property type="match status" value="1"/>
</dbReference>
<dbReference type="EMBL" id="FNWO01000010">
    <property type="protein sequence ID" value="SEH47132.1"/>
    <property type="molecule type" value="Genomic_DNA"/>
</dbReference>
<dbReference type="GO" id="GO:0003676">
    <property type="term" value="F:nucleic acid binding"/>
    <property type="evidence" value="ECO:0007669"/>
    <property type="project" value="InterPro"/>
</dbReference>
<reference evidence="4" key="1">
    <citation type="submission" date="2016-10" db="EMBL/GenBank/DDBJ databases">
        <authorList>
            <person name="Varghese N."/>
            <person name="Submissions S."/>
        </authorList>
    </citation>
    <scope>NUCLEOTIDE SEQUENCE [LARGE SCALE GENOMIC DNA]</scope>
    <source>
        <strain evidence="4">DSM 13234</strain>
    </source>
</reference>
<evidence type="ECO:0000313" key="3">
    <source>
        <dbReference type="EMBL" id="SEH55884.1"/>
    </source>
</evidence>
<feature type="domain" description="Integrase catalytic" evidence="1">
    <location>
        <begin position="134"/>
        <end position="301"/>
    </location>
</feature>
<dbReference type="InterPro" id="IPR012337">
    <property type="entry name" value="RNaseH-like_sf"/>
</dbReference>
<dbReference type="RefSeq" id="WP_074769087.1">
    <property type="nucleotide sequence ID" value="NZ_FNWO01000010.1"/>
</dbReference>
<dbReference type="InterPro" id="IPR001584">
    <property type="entry name" value="Integrase_cat-core"/>
</dbReference>
<dbReference type="SUPFAM" id="SSF53098">
    <property type="entry name" value="Ribonuclease H-like"/>
    <property type="match status" value="1"/>
</dbReference>
<reference evidence="2" key="2">
    <citation type="submission" date="2016-10" db="EMBL/GenBank/DDBJ databases">
        <authorList>
            <person name="de Groot N.N."/>
        </authorList>
    </citation>
    <scope>NUCLEOTIDE SEQUENCE [LARGE SCALE GENOMIC DNA]</scope>
    <source>
        <strain evidence="2">DSM 13234</strain>
    </source>
</reference>
<dbReference type="Proteomes" id="UP000182983">
    <property type="component" value="Unassembled WGS sequence"/>
</dbReference>